<dbReference type="Proteomes" id="UP000321412">
    <property type="component" value="Unassembled WGS sequence"/>
</dbReference>
<sequence>MSLTARPSVALLEGNATLARIISETLRASALEVVKLSGPPPGAEGARLVIVDVDSAGVDARRWLRFCEERQLPVLVCGVASSRAHFAQYPWLGRPFTTRQLERVCEELLREGTPSRRSQSVPGGIEVRDPVTVEMEGDDASDLEAELGLSPGTLGGGAYEDDDLLEMIDVDTTGSMILEIEDLPGGLGQGGILKGQAQRHSLDAARLEAERSRSAEVDVTIDEVISPSTFPEVPAGVEVPASGGDATVISAVTPSPESDRVMLHQVAHLLAEHWERIGLSARASDRAERLERLLGAMVDAGIDRVAEELRRVPNARGFSGQLETLSVVDLLHTLRERRLRGRLEVSLPGRSFVLYVDGNALHEIESLGESTDGVLLEVLRAEGALDESVYQRLSHKLRTGQFDEGPLEMFLRREQLVDDLRLFDARKGRARRLLGEICGGRRGGFAFIEVARDSSFAWPTRGLDLKIDTLLLEIMREVSLDTGHSEATARTRLVLDAGRAASVDPQALTDDERQLLNFFEEGQTLGEARARLATTGEESVDRVVQRLKRMELLKRKSSAGEVIVKRASGPHERPTAVSNWEIDIPELDRSHPVEVVTPRSTDEEETQQERGFLAGAPIEEDADLSWDQELDSIFRRAADTAEFDTQGRDDDDTK</sequence>
<name>A0A5C6X8H8_9DELT</name>
<dbReference type="EMBL" id="VOSM01000003">
    <property type="protein sequence ID" value="TXD37648.1"/>
    <property type="molecule type" value="Genomic_DNA"/>
</dbReference>
<protein>
    <recommendedName>
        <fullName evidence="2">PatA-like N-terminal domain-containing protein</fullName>
    </recommendedName>
</protein>
<evidence type="ECO:0000313" key="4">
    <source>
        <dbReference type="Proteomes" id="UP000321412"/>
    </source>
</evidence>
<reference evidence="3 4" key="1">
    <citation type="submission" date="2019-08" db="EMBL/GenBank/DDBJ databases">
        <title>Bradymonadales sp. TMQ4.</title>
        <authorList>
            <person name="Liang Q."/>
        </authorList>
    </citation>
    <scope>NUCLEOTIDE SEQUENCE [LARGE SCALE GENOMIC DNA]</scope>
    <source>
        <strain evidence="3 4">TMQ4</strain>
    </source>
</reference>
<accession>A0A5C6X8H8</accession>
<dbReference type="OrthoDB" id="5484833at2"/>
<organism evidence="3 4">
    <name type="scientific">Lujinxingia vulgaris</name>
    <dbReference type="NCBI Taxonomy" id="2600176"/>
    <lineage>
        <taxon>Bacteria</taxon>
        <taxon>Deltaproteobacteria</taxon>
        <taxon>Bradymonadales</taxon>
        <taxon>Lujinxingiaceae</taxon>
        <taxon>Lujinxingia</taxon>
    </lineage>
</organism>
<feature type="region of interest" description="Disordered" evidence="1">
    <location>
        <begin position="595"/>
        <end position="625"/>
    </location>
</feature>
<keyword evidence="4" id="KW-1185">Reference proteome</keyword>
<evidence type="ECO:0000256" key="1">
    <source>
        <dbReference type="SAM" id="MobiDB-lite"/>
    </source>
</evidence>
<evidence type="ECO:0000259" key="2">
    <source>
        <dbReference type="Pfam" id="PF14332"/>
    </source>
</evidence>
<gene>
    <name evidence="3" type="ORF">FRC98_08135</name>
</gene>
<dbReference type="Pfam" id="PF14332">
    <property type="entry name" value="DUF4388"/>
    <property type="match status" value="1"/>
</dbReference>
<comment type="caution">
    <text evidence="3">The sequence shown here is derived from an EMBL/GenBank/DDBJ whole genome shotgun (WGS) entry which is preliminary data.</text>
</comment>
<feature type="domain" description="PatA-like N-terminal" evidence="2">
    <location>
        <begin position="319"/>
        <end position="478"/>
    </location>
</feature>
<evidence type="ECO:0000313" key="3">
    <source>
        <dbReference type="EMBL" id="TXD37648.1"/>
    </source>
</evidence>
<proteinExistence type="predicted"/>
<dbReference type="RefSeq" id="WP_146980804.1">
    <property type="nucleotide sequence ID" value="NZ_VOSM01000003.1"/>
</dbReference>
<dbReference type="InterPro" id="IPR025497">
    <property type="entry name" value="PatA-like_N"/>
</dbReference>
<dbReference type="AlphaFoldDB" id="A0A5C6X8H8"/>